<comment type="similarity">
    <text evidence="2">Belongs to the microviridae F protein family.</text>
</comment>
<keyword evidence="4" id="KW-0167">Capsid protein</keyword>
<comment type="subcellular location">
    <subcellularLocation>
        <location evidence="1">Virion</location>
    </subcellularLocation>
</comment>
<protein>
    <submittedName>
        <fullName evidence="7">Major capsid protein</fullName>
    </submittedName>
</protein>
<dbReference type="Pfam" id="PF02305">
    <property type="entry name" value="Phage_F"/>
    <property type="match status" value="1"/>
</dbReference>
<evidence type="ECO:0000256" key="2">
    <source>
        <dbReference type="ARBA" id="ARBA00009963"/>
    </source>
</evidence>
<dbReference type="GO" id="GO:0039615">
    <property type="term" value="C:T=1 icosahedral viral capsid"/>
    <property type="evidence" value="ECO:0007669"/>
    <property type="project" value="UniProtKB-KW"/>
</dbReference>
<keyword evidence="5" id="KW-0946">Virion</keyword>
<sequence length="520" mass="57325">MARSVMKHDFSKVPSADIPRSSFDRSHGFKTTFDAGYLVPCFVEEVLPGDTLNLKMTAFGRLSTPLKPVMDNLFIDSFFFFVPNRLLWNNWQKFNGEQDNPGDSISFLIPQVVMPVGGAVVGSLSDYFGIPTQVAGLSVSALWHRAYNLIYNEWFRDENLQNSVVENKGDGPDPYANYALLRRGKRHDYFTSSLPFPQKGVAATLPLGTTAPVVASGSFKMKTASGPSANVEKAGAGSPPQSIQTQTTGSNSDPLFYSGGLIADLSGATAATINSLRMAFQIQRMLERDARGGTRYTEIIKSHFGVTSPDARLQRPEYLGGGSSSINVNPVAQTAPTVGGTTPQGNLAAVGTLQMHGHGFHTSFVEHGVIIGLVSVRADLNYQQGLNRMWSRKTRYDFYWPAFSHLGEQAVLNKEIYADASANDDLVFGYQERYAEYRYKPSVITGQFRSTYATPLDMWHLAQKFTSLPLLNAAFIVDQPPIARVVAVPSEPNFLFDAYFDYKCARPMPMYSVPGMMDHF</sequence>
<dbReference type="SUPFAM" id="SSF88645">
    <property type="entry name" value="ssDNA viruses"/>
    <property type="match status" value="1"/>
</dbReference>
<dbReference type="EMBL" id="MK249220">
    <property type="protein sequence ID" value="QCQ85076.1"/>
    <property type="molecule type" value="Genomic_DNA"/>
</dbReference>
<evidence type="ECO:0000256" key="5">
    <source>
        <dbReference type="ARBA" id="ARBA00022844"/>
    </source>
</evidence>
<dbReference type="InterPro" id="IPR037002">
    <property type="entry name" value="Microviridae_protein_F_sf"/>
</dbReference>
<dbReference type="InterPro" id="IPR003514">
    <property type="entry name" value="Microviridae_protein_F"/>
</dbReference>
<evidence type="ECO:0000256" key="4">
    <source>
        <dbReference type="ARBA" id="ARBA00022561"/>
    </source>
</evidence>
<reference evidence="7" key="1">
    <citation type="submission" date="2018-12" db="EMBL/GenBank/DDBJ databases">
        <title>Singled stranded DNA viruses identified in blackflies (Austrosimulium ungulatum) sampled in New Zealand.</title>
        <authorList>
            <person name="Kraberger S."/>
            <person name="Fontenele R.S."/>
            <person name="Schmidlin K."/>
            <person name="Walters M."/>
            <person name="Varsani A."/>
        </authorList>
    </citation>
    <scope>NUCLEOTIDE SEQUENCE [LARGE SCALE GENOMIC DNA]</scope>
    <source>
        <strain evidence="7">175</strain>
    </source>
</reference>
<dbReference type="Gene3D" id="2.60.169.10">
    <property type="entry name" value="Microviridae F protein"/>
    <property type="match status" value="2"/>
</dbReference>
<organism evidence="7">
    <name type="scientific">Blackfly microvirus SF02</name>
    <dbReference type="NCBI Taxonomy" id="2576452"/>
    <lineage>
        <taxon>Viruses</taxon>
        <taxon>Monodnaviria</taxon>
        <taxon>Sangervirae</taxon>
        <taxon>Phixviricota</taxon>
        <taxon>Malgrandaviricetes</taxon>
        <taxon>Petitvirales</taxon>
        <taxon>Microviridae</taxon>
        <taxon>Microvirus</taxon>
    </lineage>
</organism>
<evidence type="ECO:0000256" key="6">
    <source>
        <dbReference type="SAM" id="MobiDB-lite"/>
    </source>
</evidence>
<keyword evidence="3" id="KW-1140">T=1 icosahedral capsid protein</keyword>
<dbReference type="InterPro" id="IPR016184">
    <property type="entry name" value="Capsid/spike_ssDNA_virus"/>
</dbReference>
<feature type="region of interest" description="Disordered" evidence="6">
    <location>
        <begin position="225"/>
        <end position="249"/>
    </location>
</feature>
<proteinExistence type="inferred from homology"/>
<accession>A0A4P8PM22</accession>
<dbReference type="Proteomes" id="UP000322384">
    <property type="component" value="Segment"/>
</dbReference>
<name>A0A4P8PM22_9VIRU</name>
<evidence type="ECO:0000256" key="1">
    <source>
        <dbReference type="ARBA" id="ARBA00004328"/>
    </source>
</evidence>
<evidence type="ECO:0000313" key="7">
    <source>
        <dbReference type="EMBL" id="QCQ85076.1"/>
    </source>
</evidence>
<dbReference type="GO" id="GO:0005198">
    <property type="term" value="F:structural molecule activity"/>
    <property type="evidence" value="ECO:0007669"/>
    <property type="project" value="InterPro"/>
</dbReference>
<evidence type="ECO:0000256" key="3">
    <source>
        <dbReference type="ARBA" id="ARBA00022431"/>
    </source>
</evidence>
<feature type="compositionally biased region" description="Polar residues" evidence="6">
    <location>
        <begin position="239"/>
        <end position="249"/>
    </location>
</feature>